<keyword evidence="8" id="KW-0653">Protein transport</keyword>
<dbReference type="EMBL" id="JAUOPG010000014">
    <property type="protein sequence ID" value="MDO6455240.1"/>
    <property type="molecule type" value="Genomic_DNA"/>
</dbReference>
<evidence type="ECO:0000256" key="10">
    <source>
        <dbReference type="ARBA" id="ARBA00023225"/>
    </source>
</evidence>
<dbReference type="InterPro" id="IPR012823">
    <property type="entry name" value="Flagell_FliJ"/>
</dbReference>
<dbReference type="GO" id="GO:0003774">
    <property type="term" value="F:cytoskeletal motor activity"/>
    <property type="evidence" value="ECO:0007669"/>
    <property type="project" value="InterPro"/>
</dbReference>
<evidence type="ECO:0000256" key="1">
    <source>
        <dbReference type="ARBA" id="ARBA00004413"/>
    </source>
</evidence>
<dbReference type="PANTHER" id="PTHR38786">
    <property type="entry name" value="FLAGELLAR FLIJ PROTEIN"/>
    <property type="match status" value="1"/>
</dbReference>
<dbReference type="InterPro" id="IPR018006">
    <property type="entry name" value="Flag_FliJ_proteobac"/>
</dbReference>
<keyword evidence="7" id="KW-1005">Bacterial flagellum biogenesis</keyword>
<dbReference type="Proteomes" id="UP001169862">
    <property type="component" value="Unassembled WGS sequence"/>
</dbReference>
<dbReference type="GO" id="GO:0009288">
    <property type="term" value="C:bacterial-type flagellum"/>
    <property type="evidence" value="ECO:0007669"/>
    <property type="project" value="InterPro"/>
</dbReference>
<accession>A0AAW7XMD7</accession>
<reference evidence="12" key="1">
    <citation type="submission" date="2023-07" db="EMBL/GenBank/DDBJ databases">
        <title>Genome content predicts the carbon catabolic preferences of heterotrophic bacteria.</title>
        <authorList>
            <person name="Gralka M."/>
        </authorList>
    </citation>
    <scope>NUCLEOTIDE SEQUENCE</scope>
    <source>
        <strain evidence="12">I2M16</strain>
    </source>
</reference>
<dbReference type="InterPro" id="IPR053716">
    <property type="entry name" value="Flag_assembly_chemotaxis_eff"/>
</dbReference>
<comment type="similarity">
    <text evidence="2">Belongs to the FliJ family.</text>
</comment>
<feature type="region of interest" description="Disordered" evidence="11">
    <location>
        <begin position="127"/>
        <end position="146"/>
    </location>
</feature>
<dbReference type="GO" id="GO:0005886">
    <property type="term" value="C:plasma membrane"/>
    <property type="evidence" value="ECO:0007669"/>
    <property type="project" value="UniProtKB-SubCell"/>
</dbReference>
<evidence type="ECO:0000256" key="7">
    <source>
        <dbReference type="ARBA" id="ARBA00022795"/>
    </source>
</evidence>
<evidence type="ECO:0000256" key="11">
    <source>
        <dbReference type="SAM" id="MobiDB-lite"/>
    </source>
</evidence>
<evidence type="ECO:0000256" key="2">
    <source>
        <dbReference type="ARBA" id="ARBA00010004"/>
    </source>
</evidence>
<sequence length="146" mass="17003">MKKRSERLSLVADLAERRKKEAEKFLADQIKRVDSDATQLLQLEQYLSEYQSLYQQAMQQGMLGPQIVNYQAFMTKIADTIEQHKKTMKVNKDQLVQVKRYWAQMHGRHSALESLADKALDAEQQKADKALQKQLDERSQQTTSVF</sequence>
<dbReference type="GeneID" id="89455198"/>
<evidence type="ECO:0000256" key="5">
    <source>
        <dbReference type="ARBA" id="ARBA00022475"/>
    </source>
</evidence>
<dbReference type="GO" id="GO:0006935">
    <property type="term" value="P:chemotaxis"/>
    <property type="evidence" value="ECO:0007669"/>
    <property type="project" value="UniProtKB-KW"/>
</dbReference>
<evidence type="ECO:0000256" key="3">
    <source>
        <dbReference type="ARBA" id="ARBA00020392"/>
    </source>
</evidence>
<feature type="compositionally biased region" description="Basic and acidic residues" evidence="11">
    <location>
        <begin position="127"/>
        <end position="139"/>
    </location>
</feature>
<organism evidence="12 13">
    <name type="scientific">Neptunomonas phycophila</name>
    <dbReference type="NCBI Taxonomy" id="1572645"/>
    <lineage>
        <taxon>Bacteria</taxon>
        <taxon>Pseudomonadati</taxon>
        <taxon>Pseudomonadota</taxon>
        <taxon>Gammaproteobacteria</taxon>
        <taxon>Oceanospirillales</taxon>
        <taxon>Oceanospirillaceae</taxon>
        <taxon>Neptunomonas</taxon>
    </lineage>
</organism>
<evidence type="ECO:0000256" key="4">
    <source>
        <dbReference type="ARBA" id="ARBA00022448"/>
    </source>
</evidence>
<evidence type="ECO:0000256" key="9">
    <source>
        <dbReference type="ARBA" id="ARBA00023136"/>
    </source>
</evidence>
<dbReference type="Gene3D" id="1.10.287.1700">
    <property type="match status" value="1"/>
</dbReference>
<dbReference type="GO" id="GO:0044781">
    <property type="term" value="P:bacterial-type flagellum organization"/>
    <property type="evidence" value="ECO:0007669"/>
    <property type="project" value="UniProtKB-KW"/>
</dbReference>
<protein>
    <recommendedName>
        <fullName evidence="3">Flagellar FliJ protein</fullName>
    </recommendedName>
</protein>
<keyword evidence="10" id="KW-1006">Bacterial flagellum protein export</keyword>
<dbReference type="GO" id="GO:0015031">
    <property type="term" value="P:protein transport"/>
    <property type="evidence" value="ECO:0007669"/>
    <property type="project" value="UniProtKB-KW"/>
</dbReference>
<keyword evidence="12" id="KW-0969">Cilium</keyword>
<evidence type="ECO:0000313" key="12">
    <source>
        <dbReference type="EMBL" id="MDO6455240.1"/>
    </source>
</evidence>
<dbReference type="RefSeq" id="WP_178967985.1">
    <property type="nucleotide sequence ID" value="NZ_CAXHZV010000024.1"/>
</dbReference>
<dbReference type="NCBIfam" id="TIGR02473">
    <property type="entry name" value="flagell_FliJ"/>
    <property type="match status" value="1"/>
</dbReference>
<comment type="subcellular location">
    <subcellularLocation>
        <location evidence="1">Cell membrane</location>
        <topology evidence="1">Peripheral membrane protein</topology>
        <orientation evidence="1">Cytoplasmic side</orientation>
    </subcellularLocation>
</comment>
<comment type="caution">
    <text evidence="12">The sequence shown here is derived from an EMBL/GenBank/DDBJ whole genome shotgun (WGS) entry which is preliminary data.</text>
</comment>
<proteinExistence type="inferred from homology"/>
<keyword evidence="6" id="KW-0145">Chemotaxis</keyword>
<gene>
    <name evidence="12" type="primary">fliJ</name>
    <name evidence="12" type="ORF">Q4490_16880</name>
</gene>
<dbReference type="InterPro" id="IPR052570">
    <property type="entry name" value="FliJ"/>
</dbReference>
<dbReference type="AlphaFoldDB" id="A0AAW7XMD7"/>
<dbReference type="GO" id="GO:0071973">
    <property type="term" value="P:bacterial-type flagellum-dependent cell motility"/>
    <property type="evidence" value="ECO:0007669"/>
    <property type="project" value="InterPro"/>
</dbReference>
<keyword evidence="5" id="KW-1003">Cell membrane</keyword>
<evidence type="ECO:0000313" key="13">
    <source>
        <dbReference type="Proteomes" id="UP001169862"/>
    </source>
</evidence>
<evidence type="ECO:0000256" key="6">
    <source>
        <dbReference type="ARBA" id="ARBA00022500"/>
    </source>
</evidence>
<keyword evidence="9" id="KW-0472">Membrane</keyword>
<dbReference type="PANTHER" id="PTHR38786:SF1">
    <property type="entry name" value="FLAGELLAR FLIJ PROTEIN"/>
    <property type="match status" value="1"/>
</dbReference>
<dbReference type="PRINTS" id="PR01004">
    <property type="entry name" value="FLGFLIJ"/>
</dbReference>
<keyword evidence="12" id="KW-0966">Cell projection</keyword>
<dbReference type="Pfam" id="PF02050">
    <property type="entry name" value="FliJ"/>
    <property type="match status" value="1"/>
</dbReference>
<evidence type="ECO:0000256" key="8">
    <source>
        <dbReference type="ARBA" id="ARBA00022927"/>
    </source>
</evidence>
<keyword evidence="12" id="KW-0282">Flagellum</keyword>
<keyword evidence="4" id="KW-0813">Transport</keyword>
<name>A0AAW7XMD7_9GAMM</name>